<keyword evidence="2" id="KW-1185">Reference proteome</keyword>
<evidence type="ECO:0000313" key="1">
    <source>
        <dbReference type="EMBL" id="KAI5659435.1"/>
    </source>
</evidence>
<organism evidence="1 2">
    <name type="scientific">Catharanthus roseus</name>
    <name type="common">Madagascar periwinkle</name>
    <name type="synonym">Vinca rosea</name>
    <dbReference type="NCBI Taxonomy" id="4058"/>
    <lineage>
        <taxon>Eukaryota</taxon>
        <taxon>Viridiplantae</taxon>
        <taxon>Streptophyta</taxon>
        <taxon>Embryophyta</taxon>
        <taxon>Tracheophyta</taxon>
        <taxon>Spermatophyta</taxon>
        <taxon>Magnoliopsida</taxon>
        <taxon>eudicotyledons</taxon>
        <taxon>Gunneridae</taxon>
        <taxon>Pentapetalae</taxon>
        <taxon>asterids</taxon>
        <taxon>lamiids</taxon>
        <taxon>Gentianales</taxon>
        <taxon>Apocynaceae</taxon>
        <taxon>Rauvolfioideae</taxon>
        <taxon>Vinceae</taxon>
        <taxon>Catharanthinae</taxon>
        <taxon>Catharanthus</taxon>
    </lineage>
</organism>
<name>A0ACC0AGM8_CATRO</name>
<comment type="caution">
    <text evidence="1">The sequence shown here is derived from an EMBL/GenBank/DDBJ whole genome shotgun (WGS) entry which is preliminary data.</text>
</comment>
<accession>A0ACC0AGM8</accession>
<dbReference type="EMBL" id="CM044706">
    <property type="protein sequence ID" value="KAI5659435.1"/>
    <property type="molecule type" value="Genomic_DNA"/>
</dbReference>
<evidence type="ECO:0000313" key="2">
    <source>
        <dbReference type="Proteomes" id="UP001060085"/>
    </source>
</evidence>
<dbReference type="Proteomes" id="UP001060085">
    <property type="component" value="Linkage Group LG06"/>
</dbReference>
<reference evidence="2" key="1">
    <citation type="journal article" date="2023" name="Nat. Plants">
        <title>Single-cell RNA sequencing provides a high-resolution roadmap for understanding the multicellular compartmentation of specialized metabolism.</title>
        <authorList>
            <person name="Sun S."/>
            <person name="Shen X."/>
            <person name="Li Y."/>
            <person name="Li Y."/>
            <person name="Wang S."/>
            <person name="Li R."/>
            <person name="Zhang H."/>
            <person name="Shen G."/>
            <person name="Guo B."/>
            <person name="Wei J."/>
            <person name="Xu J."/>
            <person name="St-Pierre B."/>
            <person name="Chen S."/>
            <person name="Sun C."/>
        </authorList>
    </citation>
    <scope>NUCLEOTIDE SEQUENCE [LARGE SCALE GENOMIC DNA]</scope>
</reference>
<protein>
    <submittedName>
        <fullName evidence="1">Uncharacterized protein</fullName>
    </submittedName>
</protein>
<proteinExistence type="predicted"/>
<sequence>MDPIYYYKNLFTITDQIKRKQDAKNRNLFYYIQVLRLQCLPSFRSKQTVNKQLDITTVTVKRSRIWTPTVEDEQALRVRSEHPRRMTVRRVLPVKNGKNPSVTGGLKETLGLSQQEAPFLLHCGHTHGNPRVSRHRRAG</sequence>
<gene>
    <name evidence="1" type="ORF">M9H77_28228</name>
</gene>